<reference evidence="2" key="1">
    <citation type="journal article" date="2022" name="Int. J. Syst. Evol. Microbiol.">
        <title>Anaeromyxobacter oryzae sp. nov., Anaeromyxobacter diazotrophicus sp. nov. and Anaeromyxobacter paludicola sp. nov., isolated from paddy soils.</title>
        <authorList>
            <person name="Itoh H."/>
            <person name="Xu Z."/>
            <person name="Mise K."/>
            <person name="Masuda Y."/>
            <person name="Ushijima N."/>
            <person name="Hayakawa C."/>
            <person name="Shiratori Y."/>
            <person name="Senoo K."/>
        </authorList>
    </citation>
    <scope>NUCLEOTIDE SEQUENCE [LARGE SCALE GENOMIC DNA]</scope>
    <source>
        <strain evidence="2">Red630</strain>
    </source>
</reference>
<organism evidence="1 2">
    <name type="scientific">Anaeromyxobacter paludicola</name>
    <dbReference type="NCBI Taxonomy" id="2918171"/>
    <lineage>
        <taxon>Bacteria</taxon>
        <taxon>Pseudomonadati</taxon>
        <taxon>Myxococcota</taxon>
        <taxon>Myxococcia</taxon>
        <taxon>Myxococcales</taxon>
        <taxon>Cystobacterineae</taxon>
        <taxon>Anaeromyxobacteraceae</taxon>
        <taxon>Anaeromyxobacter</taxon>
    </lineage>
</organism>
<name>A0ABM7X844_9BACT</name>
<gene>
    <name evidence="1" type="ORF">AMPC_11270</name>
</gene>
<evidence type="ECO:0000313" key="1">
    <source>
        <dbReference type="EMBL" id="BDG08014.1"/>
    </source>
</evidence>
<protein>
    <submittedName>
        <fullName evidence="1">Uncharacterized protein</fullName>
    </submittedName>
</protein>
<dbReference type="Proteomes" id="UP001162734">
    <property type="component" value="Chromosome"/>
</dbReference>
<proteinExistence type="predicted"/>
<evidence type="ECO:0000313" key="2">
    <source>
        <dbReference type="Proteomes" id="UP001162734"/>
    </source>
</evidence>
<dbReference type="RefSeq" id="WP_248345104.1">
    <property type="nucleotide sequence ID" value="NZ_AP025592.1"/>
</dbReference>
<keyword evidence="2" id="KW-1185">Reference proteome</keyword>
<sequence length="747" mass="78199">MPPALPLSRAVPEPDAPGAPAVLRWRARWLSRRAAPPLAAAARLFPVLLHASFEQAGLRELAPGVAGLRYRPSWGALARRFGLPPPHRVQRGACAVDAVLARQATDRLELVVLARGGLLPAEYGELEERMEAARRALTAADRPISARLLDPARLARQRGLCHELSAFGALLAGALPPESWRALEAAAEAPLDGDALWALAAAAPTGFVRLALSVMSGGAAPAPLTALSALARRGPARHLADPSIFLCRWAALAGLDGALLEEALAHADPALAARALASSPPARGAAGPVLSTGRRLAIACARGARRHPPLARAARDAWRGAFAAGFPVALLPALRTALERGGPGPVPLRATPSGACFEVRLPDGAPLSRGATAAQARVRALSLAAAALGPERVAGALDRAWLPLAGPLCRPAPRPALLLSLDGPGAPAAPGAPLDPLNRGPDRSLGFDAALAVRVAPGRRPTARELPAGEAVRLLLATASAGVEAQVTAARTEARAAAARLAGIAALLRDPEQGRPVAAEVAGEVLVPVGGRVMRYALRRYLRRPRFVSPDPDAPDLSLSYGSRATQRWRVPGVVEARVSLLDPGRAVVLYGDGDGRQLREEVPLPELEEHLREARLTLLAADRGAVLAMRLSEDLEPVLRRLPPAPRAVEVDVSGAAPFGLALTVGAERFSGPHRWEDAAQAAMSAWPIEQPGRIAVTAVTATLAGEPVRGLLALHVRSVALRRLRAGVDRAFRSYRDSLAGRRAW</sequence>
<dbReference type="EMBL" id="AP025592">
    <property type="protein sequence ID" value="BDG08014.1"/>
    <property type="molecule type" value="Genomic_DNA"/>
</dbReference>
<accession>A0ABM7X844</accession>